<comment type="caution">
    <text evidence="1">The sequence shown here is derived from an EMBL/GenBank/DDBJ whole genome shotgun (WGS) entry which is preliminary data.</text>
</comment>
<evidence type="ECO:0000313" key="2">
    <source>
        <dbReference type="Proteomes" id="UP001498398"/>
    </source>
</evidence>
<dbReference type="Proteomes" id="UP001498398">
    <property type="component" value="Unassembled WGS sequence"/>
</dbReference>
<keyword evidence="2" id="KW-1185">Reference proteome</keyword>
<sequence length="299" mass="32471">MQVCWGNIRNQRNRIPWYIIPLISKGYTQRSLHLFVLHYSPYTPHSFTSMTKFTSAFTALALFAASSTASVIKHRQLFGGTVTNGGVGDVFTTSSVPGAIVGGSVTNGGIPDTITSSTAAISIVTLTPTPTTTIIDIFPTDDVCSNANAMKGTYQGRVNDPVCSFLIDDCVSQIASTNAPLWSVNSCALSGACDGNSNLLQLATCAQPALQGTVPSQLPSLDYNIYAGIVGECAWAPGGCSMTRQNFIDWFYRSLDEMGTPVWPDVDTVINNWWMPIRSWTNTGESVPYLNFNDWLHWQ</sequence>
<dbReference type="EMBL" id="JBANRG010000015">
    <property type="protein sequence ID" value="KAK7460634.1"/>
    <property type="molecule type" value="Genomic_DNA"/>
</dbReference>
<evidence type="ECO:0000313" key="1">
    <source>
        <dbReference type="EMBL" id="KAK7460634.1"/>
    </source>
</evidence>
<accession>A0ABR1JL94</accession>
<protein>
    <submittedName>
        <fullName evidence="1">Uncharacterized protein</fullName>
    </submittedName>
</protein>
<organism evidence="1 2">
    <name type="scientific">Marasmiellus scandens</name>
    <dbReference type="NCBI Taxonomy" id="2682957"/>
    <lineage>
        <taxon>Eukaryota</taxon>
        <taxon>Fungi</taxon>
        <taxon>Dikarya</taxon>
        <taxon>Basidiomycota</taxon>
        <taxon>Agaricomycotina</taxon>
        <taxon>Agaricomycetes</taxon>
        <taxon>Agaricomycetidae</taxon>
        <taxon>Agaricales</taxon>
        <taxon>Marasmiineae</taxon>
        <taxon>Omphalotaceae</taxon>
        <taxon>Marasmiellus</taxon>
    </lineage>
</organism>
<proteinExistence type="predicted"/>
<name>A0ABR1JL94_9AGAR</name>
<reference evidence="1 2" key="1">
    <citation type="submission" date="2024-01" db="EMBL/GenBank/DDBJ databases">
        <title>A draft genome for the cacao thread blight pathogen Marasmiellus scandens.</title>
        <authorList>
            <person name="Baruah I.K."/>
            <person name="Leung J."/>
            <person name="Bukari Y."/>
            <person name="Amoako-Attah I."/>
            <person name="Meinhardt L.W."/>
            <person name="Bailey B.A."/>
            <person name="Cohen S.P."/>
        </authorList>
    </citation>
    <scope>NUCLEOTIDE SEQUENCE [LARGE SCALE GENOMIC DNA]</scope>
    <source>
        <strain evidence="1 2">GH-19</strain>
    </source>
</reference>
<gene>
    <name evidence="1" type="ORF">VKT23_009351</name>
</gene>